<dbReference type="Pfam" id="PF02086">
    <property type="entry name" value="MethyltransfD12"/>
    <property type="match status" value="1"/>
</dbReference>
<dbReference type="InterPro" id="IPR002052">
    <property type="entry name" value="DNA_methylase_N6_adenine_CS"/>
</dbReference>
<gene>
    <name evidence="9" type="primary">dpnM</name>
    <name evidence="9" type="ORF">SAMEA2275630_03576</name>
</gene>
<dbReference type="InterPro" id="IPR029063">
    <property type="entry name" value="SAM-dependent_MTases_sf"/>
</dbReference>
<dbReference type="NCBIfam" id="TIGR00571">
    <property type="entry name" value="dam"/>
    <property type="match status" value="1"/>
</dbReference>
<evidence type="ECO:0000256" key="7">
    <source>
        <dbReference type="PIRSR" id="PIRSR000398-1"/>
    </source>
</evidence>
<dbReference type="GO" id="GO:0009307">
    <property type="term" value="P:DNA restriction-modification system"/>
    <property type="evidence" value="ECO:0007669"/>
    <property type="project" value="InterPro"/>
</dbReference>
<evidence type="ECO:0000256" key="6">
    <source>
        <dbReference type="ARBA" id="ARBA00047942"/>
    </source>
</evidence>
<dbReference type="PANTHER" id="PTHR30481:SF3">
    <property type="entry name" value="DNA ADENINE METHYLASE"/>
    <property type="match status" value="1"/>
</dbReference>
<comment type="similarity">
    <text evidence="1 8">Belongs to the N(4)/N(6)-methyltransferase family.</text>
</comment>
<dbReference type="SUPFAM" id="SSF53335">
    <property type="entry name" value="S-adenosyl-L-methionine-dependent methyltransferases"/>
    <property type="match status" value="1"/>
</dbReference>
<accession>A0AB38DIK4</accession>
<keyword evidence="3 8" id="KW-0489">Methyltransferase</keyword>
<dbReference type="PIRSF" id="PIRSF000398">
    <property type="entry name" value="M_m6A_EcoRV"/>
    <property type="match status" value="1"/>
</dbReference>
<dbReference type="GO" id="GO:1904047">
    <property type="term" value="F:S-adenosyl-L-methionine binding"/>
    <property type="evidence" value="ECO:0007669"/>
    <property type="project" value="TreeGrafter"/>
</dbReference>
<dbReference type="RefSeq" id="WP_025989029.1">
    <property type="nucleotide sequence ID" value="NZ_CP065272.1"/>
</dbReference>
<dbReference type="GO" id="GO:0043565">
    <property type="term" value="F:sequence-specific DNA binding"/>
    <property type="evidence" value="ECO:0007669"/>
    <property type="project" value="TreeGrafter"/>
</dbReference>
<feature type="binding site" evidence="7">
    <location>
        <position position="62"/>
    </location>
    <ligand>
        <name>S-adenosyl-L-methionine</name>
        <dbReference type="ChEBI" id="CHEBI:59789"/>
    </ligand>
</feature>
<evidence type="ECO:0000256" key="1">
    <source>
        <dbReference type="ARBA" id="ARBA00006594"/>
    </source>
</evidence>
<keyword evidence="5 8" id="KW-0949">S-adenosyl-L-methionine</keyword>
<keyword evidence="4 8" id="KW-0808">Transferase</keyword>
<evidence type="ECO:0000313" key="10">
    <source>
        <dbReference type="Proteomes" id="UP000190366"/>
    </source>
</evidence>
<dbReference type="GO" id="GO:0032259">
    <property type="term" value="P:methylation"/>
    <property type="evidence" value="ECO:0007669"/>
    <property type="project" value="UniProtKB-KW"/>
</dbReference>
<evidence type="ECO:0000256" key="8">
    <source>
        <dbReference type="RuleBase" id="RU361257"/>
    </source>
</evidence>
<feature type="binding site" evidence="7">
    <location>
        <position position="15"/>
    </location>
    <ligand>
        <name>S-adenosyl-L-methionine</name>
        <dbReference type="ChEBI" id="CHEBI:59789"/>
    </ligand>
</feature>
<comment type="caution">
    <text evidence="9">The sequence shown here is derived from an EMBL/GenBank/DDBJ whole genome shotgun (WGS) entry which is preliminary data.</text>
</comment>
<dbReference type="Gene3D" id="3.40.50.150">
    <property type="entry name" value="Vaccinia Virus protein VP39"/>
    <property type="match status" value="1"/>
</dbReference>
<reference evidence="9 10" key="1">
    <citation type="submission" date="2016-11" db="EMBL/GenBank/DDBJ databases">
        <authorList>
            <consortium name="Pathogen Informatics"/>
        </authorList>
    </citation>
    <scope>NUCLEOTIDE SEQUENCE [LARGE SCALE GENOMIC DNA]</scope>
    <source>
        <strain evidence="9 10">1168</strain>
    </source>
</reference>
<dbReference type="Proteomes" id="UP000190366">
    <property type="component" value="Unassembled WGS sequence"/>
</dbReference>
<evidence type="ECO:0000256" key="4">
    <source>
        <dbReference type="ARBA" id="ARBA00022679"/>
    </source>
</evidence>
<sequence>MGVNRSQPIPPFLRWVGGKRWLLPTVRDLVSGLDFRGYHEPFVGAGSIFFGLVPTGRVFLSDLNRELIDTYVSVASNYAEVSRKLERHPNTADHYYAIRSQSLRGHLERAAAFIYLNHTSFNGIYRVNLDGQYNVPYGDRKHIRIPDRGHLRQVSQALQGVRLSHSDFELCLRNVRRGDLVFLDPPYTVAHNNNGFIKYNQKLFAFDDQVRLLRTIKEIDNVGAYFILTNAAHESISDLFGVTGRCLELTRRSAVSGKATSRGRARELLFTNIPEKGDES</sequence>
<dbReference type="AlphaFoldDB" id="A0AB38DIK4"/>
<feature type="binding site" evidence="7">
    <location>
        <position position="184"/>
    </location>
    <ligand>
        <name>S-adenosyl-L-methionine</name>
        <dbReference type="ChEBI" id="CHEBI:59789"/>
    </ligand>
</feature>
<protein>
    <recommendedName>
        <fullName evidence="2 8">Site-specific DNA-methyltransferase (adenine-specific)</fullName>
        <ecNumber evidence="2 8">2.1.1.72</ecNumber>
    </recommendedName>
</protein>
<dbReference type="EMBL" id="FVQL01000001">
    <property type="protein sequence ID" value="SKZ09553.1"/>
    <property type="molecule type" value="Genomic_DNA"/>
</dbReference>
<dbReference type="PROSITE" id="PS00092">
    <property type="entry name" value="N6_MTASE"/>
    <property type="match status" value="1"/>
</dbReference>
<dbReference type="InterPro" id="IPR023095">
    <property type="entry name" value="Ade_MeTrfase_dom_2"/>
</dbReference>
<dbReference type="GO" id="GO:0009007">
    <property type="term" value="F:site-specific DNA-methyltransferase (adenine-specific) activity"/>
    <property type="evidence" value="ECO:0007669"/>
    <property type="project" value="UniProtKB-UniRule"/>
</dbReference>
<organism evidence="9 10">
    <name type="scientific">Mycobacteroides abscessus subsp. massiliense</name>
    <dbReference type="NCBI Taxonomy" id="1962118"/>
    <lineage>
        <taxon>Bacteria</taxon>
        <taxon>Bacillati</taxon>
        <taxon>Actinomycetota</taxon>
        <taxon>Actinomycetes</taxon>
        <taxon>Mycobacteriales</taxon>
        <taxon>Mycobacteriaceae</taxon>
        <taxon>Mycobacteroides</taxon>
        <taxon>Mycobacteroides abscessus</taxon>
    </lineage>
</organism>
<evidence type="ECO:0000256" key="5">
    <source>
        <dbReference type="ARBA" id="ARBA00022691"/>
    </source>
</evidence>
<dbReference type="InterPro" id="IPR012327">
    <property type="entry name" value="MeTrfase_D12"/>
</dbReference>
<evidence type="ECO:0000256" key="3">
    <source>
        <dbReference type="ARBA" id="ARBA00022603"/>
    </source>
</evidence>
<feature type="binding site" evidence="7">
    <location>
        <position position="19"/>
    </location>
    <ligand>
        <name>S-adenosyl-L-methionine</name>
        <dbReference type="ChEBI" id="CHEBI:59789"/>
    </ligand>
</feature>
<proteinExistence type="inferred from homology"/>
<comment type="catalytic activity">
    <reaction evidence="6 8">
        <text>a 2'-deoxyadenosine in DNA + S-adenosyl-L-methionine = an N(6)-methyl-2'-deoxyadenosine in DNA + S-adenosyl-L-homocysteine + H(+)</text>
        <dbReference type="Rhea" id="RHEA:15197"/>
        <dbReference type="Rhea" id="RHEA-COMP:12418"/>
        <dbReference type="Rhea" id="RHEA-COMP:12419"/>
        <dbReference type="ChEBI" id="CHEBI:15378"/>
        <dbReference type="ChEBI" id="CHEBI:57856"/>
        <dbReference type="ChEBI" id="CHEBI:59789"/>
        <dbReference type="ChEBI" id="CHEBI:90615"/>
        <dbReference type="ChEBI" id="CHEBI:90616"/>
        <dbReference type="EC" id="2.1.1.72"/>
    </reaction>
</comment>
<name>A0AB38DIK4_9MYCO</name>
<evidence type="ECO:0000313" key="9">
    <source>
        <dbReference type="EMBL" id="SKZ09553.1"/>
    </source>
</evidence>
<dbReference type="PRINTS" id="PR00505">
    <property type="entry name" value="D12N6MTFRASE"/>
</dbReference>
<dbReference type="Gene3D" id="1.10.1020.10">
    <property type="entry name" value="Adenine-specific Methyltransferase, Domain 2"/>
    <property type="match status" value="1"/>
</dbReference>
<evidence type="ECO:0000256" key="2">
    <source>
        <dbReference type="ARBA" id="ARBA00011900"/>
    </source>
</evidence>
<dbReference type="InterPro" id="IPR012263">
    <property type="entry name" value="M_m6A_EcoRV"/>
</dbReference>
<dbReference type="PANTHER" id="PTHR30481">
    <property type="entry name" value="DNA ADENINE METHYLASE"/>
    <property type="match status" value="1"/>
</dbReference>
<dbReference type="EC" id="2.1.1.72" evidence="2 8"/>
<dbReference type="GO" id="GO:0006298">
    <property type="term" value="P:mismatch repair"/>
    <property type="evidence" value="ECO:0007669"/>
    <property type="project" value="TreeGrafter"/>
</dbReference>